<dbReference type="SMART" id="SM00422">
    <property type="entry name" value="HTH_MERR"/>
    <property type="match status" value="1"/>
</dbReference>
<dbReference type="Gene3D" id="3.40.50.280">
    <property type="entry name" value="Cobalamin-binding domain"/>
    <property type="match status" value="1"/>
</dbReference>
<dbReference type="Proteomes" id="UP000500961">
    <property type="component" value="Chromosome"/>
</dbReference>
<dbReference type="SUPFAM" id="SSF52242">
    <property type="entry name" value="Cobalamin (vitamin B12)-binding domain"/>
    <property type="match status" value="1"/>
</dbReference>
<dbReference type="InterPro" id="IPR006158">
    <property type="entry name" value="Cobalamin-bd"/>
</dbReference>
<dbReference type="Pfam" id="PF02310">
    <property type="entry name" value="B12-binding"/>
    <property type="match status" value="1"/>
</dbReference>
<proteinExistence type="predicted"/>
<protein>
    <submittedName>
        <fullName evidence="3">MerR family transcriptional regulator</fullName>
    </submittedName>
</protein>
<keyword evidence="4" id="KW-1185">Reference proteome</keyword>
<dbReference type="Pfam" id="PF02607">
    <property type="entry name" value="B12-binding_2"/>
    <property type="match status" value="1"/>
</dbReference>
<dbReference type="GO" id="GO:0003677">
    <property type="term" value="F:DNA binding"/>
    <property type="evidence" value="ECO:0007669"/>
    <property type="project" value="InterPro"/>
</dbReference>
<feature type="domain" description="HTH merR-type" evidence="1">
    <location>
        <begin position="1"/>
        <end position="50"/>
    </location>
</feature>
<dbReference type="CDD" id="cd01104">
    <property type="entry name" value="HTH_MlrA-CarA"/>
    <property type="match status" value="1"/>
</dbReference>
<dbReference type="Pfam" id="PF13411">
    <property type="entry name" value="MerR_1"/>
    <property type="match status" value="1"/>
</dbReference>
<dbReference type="RefSeq" id="WP_173072679.1">
    <property type="nucleotide sequence ID" value="NZ_CP041345.1"/>
</dbReference>
<dbReference type="PROSITE" id="PS50937">
    <property type="entry name" value="HTH_MERR_2"/>
    <property type="match status" value="1"/>
</dbReference>
<dbReference type="EMBL" id="CP041345">
    <property type="protein sequence ID" value="QKG79161.1"/>
    <property type="molecule type" value="Genomic_DNA"/>
</dbReference>
<dbReference type="GO" id="GO:0031419">
    <property type="term" value="F:cobalamin binding"/>
    <property type="evidence" value="ECO:0007669"/>
    <property type="project" value="InterPro"/>
</dbReference>
<dbReference type="GO" id="GO:0006355">
    <property type="term" value="P:regulation of DNA-templated transcription"/>
    <property type="evidence" value="ECO:0007669"/>
    <property type="project" value="InterPro"/>
</dbReference>
<dbReference type="InterPro" id="IPR003759">
    <property type="entry name" value="Cbl-bd_cap"/>
</dbReference>
<dbReference type="InterPro" id="IPR036724">
    <property type="entry name" value="Cobalamin-bd_sf"/>
</dbReference>
<evidence type="ECO:0000259" key="2">
    <source>
        <dbReference type="PROSITE" id="PS51332"/>
    </source>
</evidence>
<sequence length="296" mass="33900">MAQYTIRQMELLSGIRASTIRMWEKRYNIFSPQRTNTNIRRYDDNDLRFIINLSLLLKRGFRISKLASLSLEELSDLASKFVSDHRAGNVNIEPMITATIQYDEPELVKQINEWSEKHGIEYTFENVILPYLQRLGDLWQTGAISTTHEHFASNVIRNLLSQLYRTCKQPEVGKTTPIIFFLPEGEFHEIGLLYFAYVAKNAGYKTIYLGQSTPVEDVIKCAKDLNCKMVFTSLSSFVSADMDQAFKPMKEELPDVEIIATGHAFTEKTGPSYLTYVSSSQDLMKIIARVDPTIIK</sequence>
<dbReference type="Gene3D" id="1.10.1660.10">
    <property type="match status" value="1"/>
</dbReference>
<reference evidence="3 4" key="1">
    <citation type="submission" date="2019-07" db="EMBL/GenBank/DDBJ databases">
        <title>Thalassofilum flectens gen. nov., sp. nov., a novel moderate thermophilic anaerobe from a shallow sea hot spring in Kunashir Island (Russia), representing a new family in the order Bacteroidales, and proposal of Thalassofilacea fam. nov.</title>
        <authorList>
            <person name="Kochetkova T.V."/>
            <person name="Podosokorskaya O.A."/>
            <person name="Novikov A."/>
            <person name="Elcheninov A.G."/>
            <person name="Toshchakov S.V."/>
            <person name="Kublanov I.V."/>
        </authorList>
    </citation>
    <scope>NUCLEOTIDE SEQUENCE [LARGE SCALE GENOMIC DNA]</scope>
    <source>
        <strain evidence="3 4">38-H</strain>
    </source>
</reference>
<dbReference type="PROSITE" id="PS51332">
    <property type="entry name" value="B12_BINDING"/>
    <property type="match status" value="1"/>
</dbReference>
<dbReference type="SUPFAM" id="SSF46955">
    <property type="entry name" value="Putative DNA-binding domain"/>
    <property type="match status" value="1"/>
</dbReference>
<gene>
    <name evidence="3" type="ORF">FHG85_02410</name>
</gene>
<dbReference type="Gene3D" id="1.10.1240.10">
    <property type="entry name" value="Methionine synthase domain"/>
    <property type="match status" value="1"/>
</dbReference>
<dbReference type="AlphaFoldDB" id="A0A7D4BQV3"/>
<organism evidence="3 4">
    <name type="scientific">Tenuifilum thalassicum</name>
    <dbReference type="NCBI Taxonomy" id="2590900"/>
    <lineage>
        <taxon>Bacteria</taxon>
        <taxon>Pseudomonadati</taxon>
        <taxon>Bacteroidota</taxon>
        <taxon>Bacteroidia</taxon>
        <taxon>Bacteroidales</taxon>
        <taxon>Tenuifilaceae</taxon>
        <taxon>Tenuifilum</taxon>
    </lineage>
</organism>
<evidence type="ECO:0000313" key="3">
    <source>
        <dbReference type="EMBL" id="QKG79161.1"/>
    </source>
</evidence>
<dbReference type="InterPro" id="IPR000551">
    <property type="entry name" value="MerR-type_HTH_dom"/>
</dbReference>
<evidence type="ECO:0000313" key="4">
    <source>
        <dbReference type="Proteomes" id="UP000500961"/>
    </source>
</evidence>
<evidence type="ECO:0000259" key="1">
    <source>
        <dbReference type="PROSITE" id="PS50937"/>
    </source>
</evidence>
<dbReference type="GO" id="GO:0046872">
    <property type="term" value="F:metal ion binding"/>
    <property type="evidence" value="ECO:0007669"/>
    <property type="project" value="InterPro"/>
</dbReference>
<feature type="domain" description="B12-binding" evidence="2">
    <location>
        <begin position="175"/>
        <end position="296"/>
    </location>
</feature>
<dbReference type="CDD" id="cd02065">
    <property type="entry name" value="B12-binding_like"/>
    <property type="match status" value="1"/>
</dbReference>
<dbReference type="KEGG" id="ttz:FHG85_02410"/>
<accession>A0A7D4BQV3</accession>
<dbReference type="InterPro" id="IPR036594">
    <property type="entry name" value="Meth_synthase_dom"/>
</dbReference>
<name>A0A7D4BQV3_9BACT</name>
<dbReference type="InterPro" id="IPR009061">
    <property type="entry name" value="DNA-bd_dom_put_sf"/>
</dbReference>